<evidence type="ECO:0000313" key="3">
    <source>
        <dbReference type="EMBL" id="GAA2877563.1"/>
    </source>
</evidence>
<dbReference type="EMBL" id="BAAAVI010000026">
    <property type="protein sequence ID" value="GAA2877563.1"/>
    <property type="molecule type" value="Genomic_DNA"/>
</dbReference>
<protein>
    <recommendedName>
        <fullName evidence="2">Aminoglycoside phosphotransferase domain-containing protein</fullName>
    </recommendedName>
</protein>
<feature type="domain" description="Aminoglycoside phosphotransferase" evidence="2">
    <location>
        <begin position="188"/>
        <end position="386"/>
    </location>
</feature>
<dbReference type="Pfam" id="PF01636">
    <property type="entry name" value="APH"/>
    <property type="match status" value="1"/>
</dbReference>
<proteinExistence type="predicted"/>
<dbReference type="Gene3D" id="3.90.1200.10">
    <property type="match status" value="1"/>
</dbReference>
<keyword evidence="4" id="KW-1185">Reference proteome</keyword>
<accession>A0ABN3VYV7</accession>
<dbReference type="SUPFAM" id="SSF56112">
    <property type="entry name" value="Protein kinase-like (PK-like)"/>
    <property type="match status" value="1"/>
</dbReference>
<feature type="compositionally biased region" description="Gly residues" evidence="1">
    <location>
        <begin position="94"/>
        <end position="108"/>
    </location>
</feature>
<evidence type="ECO:0000313" key="4">
    <source>
        <dbReference type="Proteomes" id="UP001500831"/>
    </source>
</evidence>
<reference evidence="3 4" key="1">
    <citation type="journal article" date="2019" name="Int. J. Syst. Evol. Microbiol.">
        <title>The Global Catalogue of Microorganisms (GCM) 10K type strain sequencing project: providing services to taxonomists for standard genome sequencing and annotation.</title>
        <authorList>
            <consortium name="The Broad Institute Genomics Platform"/>
            <consortium name="The Broad Institute Genome Sequencing Center for Infectious Disease"/>
            <person name="Wu L."/>
            <person name="Ma J."/>
        </authorList>
    </citation>
    <scope>NUCLEOTIDE SEQUENCE [LARGE SCALE GENOMIC DNA]</scope>
    <source>
        <strain evidence="3 4">JCM 6242</strain>
    </source>
</reference>
<comment type="caution">
    <text evidence="3">The sequence shown here is derived from an EMBL/GenBank/DDBJ whole genome shotgun (WGS) entry which is preliminary data.</text>
</comment>
<evidence type="ECO:0000259" key="2">
    <source>
        <dbReference type="Pfam" id="PF01636"/>
    </source>
</evidence>
<feature type="region of interest" description="Disordered" evidence="1">
    <location>
        <begin position="89"/>
        <end position="130"/>
    </location>
</feature>
<evidence type="ECO:0000256" key="1">
    <source>
        <dbReference type="SAM" id="MobiDB-lite"/>
    </source>
</evidence>
<dbReference type="InterPro" id="IPR002575">
    <property type="entry name" value="Aminoglycoside_PTrfase"/>
</dbReference>
<feature type="compositionally biased region" description="Basic and acidic residues" evidence="1">
    <location>
        <begin position="109"/>
        <end position="127"/>
    </location>
</feature>
<organism evidence="3 4">
    <name type="scientific">Streptosporangium fragile</name>
    <dbReference type="NCBI Taxonomy" id="46186"/>
    <lineage>
        <taxon>Bacteria</taxon>
        <taxon>Bacillati</taxon>
        <taxon>Actinomycetota</taxon>
        <taxon>Actinomycetes</taxon>
        <taxon>Streptosporangiales</taxon>
        <taxon>Streptosporangiaceae</taxon>
        <taxon>Streptosporangium</taxon>
    </lineage>
</organism>
<dbReference type="InterPro" id="IPR011009">
    <property type="entry name" value="Kinase-like_dom_sf"/>
</dbReference>
<dbReference type="Proteomes" id="UP001500831">
    <property type="component" value="Unassembled WGS sequence"/>
</dbReference>
<gene>
    <name evidence="3" type="ORF">GCM10010517_39120</name>
</gene>
<dbReference type="RefSeq" id="WP_344973297.1">
    <property type="nucleotide sequence ID" value="NZ_BAAAVI010000026.1"/>
</dbReference>
<name>A0ABN3VYV7_9ACTN</name>
<sequence length="448" mass="47576">MSEISGRMVSALVTTGTEFLGTVGPFPVASPWWTEVAPVVAHLEEVLRTPVAVLRLVDVQGGADGRPREGHTTYHVEALRRPAALPGVLRPAGSGAGRGHGNGHGTGPGREDGHRNGREAGDGHGDGISELTGPVPHRADWATAAGVRAALAWAESALRLAGRPADGPVRQVKTWNLAALFRIPTGRGPVWLKITPEFAADEARVIEILAAEDPDLVPPVVAADPRNRRVLLEHVPGDDCWNAPGEVVREAVGRLVAAQAAIARRWAGGRPDGLPDRTPPVLAGLVHELLDGEAGRDLSAGELRLARELADRLPSIVAALEACGLPYTLVHGDFHPGNWRSDGHGTVVLDLADGHYGHPALDGLRPRDFLPGERWDTAAAAWRESWAAQVPGCDPERALALAEPLQHLAYAVRYQEFLDNIELSERRYHEGDPAHAVRAALAAAAGMG</sequence>